<feature type="transmembrane region" description="Helical" evidence="1">
    <location>
        <begin position="20"/>
        <end position="39"/>
    </location>
</feature>
<organism evidence="4 5">
    <name type="scientific">Bifidobacterium pseudocatenulatum</name>
    <dbReference type="NCBI Taxonomy" id="28026"/>
    <lineage>
        <taxon>Bacteria</taxon>
        <taxon>Bacillati</taxon>
        <taxon>Actinomycetota</taxon>
        <taxon>Actinomycetes</taxon>
        <taxon>Bifidobacteriales</taxon>
        <taxon>Bifidobacteriaceae</taxon>
        <taxon>Bifidobacterium</taxon>
    </lineage>
</organism>
<evidence type="ECO:0000259" key="3">
    <source>
        <dbReference type="Pfam" id="PF24677"/>
    </source>
</evidence>
<feature type="domain" description="DUF7657" evidence="3">
    <location>
        <begin position="91"/>
        <end position="492"/>
    </location>
</feature>
<reference evidence="4 5" key="1">
    <citation type="submission" date="2019-07" db="EMBL/GenBank/DDBJ databases">
        <authorList>
            <person name="Chang H.-W."/>
            <person name="Raman A."/>
            <person name="Venkatesh S."/>
            <person name="Gehrig J."/>
        </authorList>
    </citation>
    <scope>NUCLEOTIDE SEQUENCE [LARGE SCALE GENOMIC DNA]</scope>
    <source>
        <strain evidence="4">Bifidobacterium_pseudocatenulatum_LFYP_29</strain>
    </source>
</reference>
<feature type="transmembrane region" description="Helical" evidence="1">
    <location>
        <begin position="283"/>
        <end position="303"/>
    </location>
</feature>
<evidence type="ECO:0000259" key="2">
    <source>
        <dbReference type="Pfam" id="PF24672"/>
    </source>
</evidence>
<dbReference type="Proteomes" id="UP000331308">
    <property type="component" value="Unassembled WGS sequence"/>
</dbReference>
<evidence type="ECO:0000313" key="4">
    <source>
        <dbReference type="EMBL" id="VUX63677.1"/>
    </source>
</evidence>
<evidence type="ECO:0008006" key="6">
    <source>
        <dbReference type="Google" id="ProtNLM"/>
    </source>
</evidence>
<feature type="transmembrane region" description="Helical" evidence="1">
    <location>
        <begin position="467"/>
        <end position="489"/>
    </location>
</feature>
<keyword evidence="1" id="KW-0812">Transmembrane</keyword>
<proteinExistence type="predicted"/>
<protein>
    <recommendedName>
        <fullName evidence="6">YfhO family protein</fullName>
    </recommendedName>
</protein>
<feature type="transmembrane region" description="Helical" evidence="1">
    <location>
        <begin position="529"/>
        <end position="549"/>
    </location>
</feature>
<feature type="transmembrane region" description="Helical" evidence="1">
    <location>
        <begin position="443"/>
        <end position="461"/>
    </location>
</feature>
<sequence length="728" mass="81265">MDDQKQLVQIKDLFSQWKRLLSVLLGAIVISWGCTKIYPVYSERILNLHLPKTELHIELLRFVIFLPLWALVCSFFAFGFTKVGDWLHCHRFYVGAGVIVSAVVLNISGSSLGIWNFWLGEDGTQDLVFGVPRSIRSDEYAVGTPLAFAQSYNDYGYFNALFGNKPADMFIIKDAPVWFPTEVFRPFHWGYLLLGNSAGLAFYWNARLVVLFLAAYQFFLCIGDNKKQGGASRLLAVLGAVLITFAPLTQWWFAVNGLPEMLIAVFVSICCFDCMLHRQESWIRLLCCAIVMQCAGMFILTLYPAWQIPMGYVLVGLIIAIICRYWGKIHFKRVQIVGLGILLIVFAALMGIALNESLNTIQSEMNTSYPGSRVSTGGGRSFFLLFSSLATFCLPFKEFFASTMLVGNNVEVAAFIDLCPLGILFAVSNMVRRRKIDFLDCYFILFIVFLSVFGTTGFPAWLSKLTFMSLVPSGRTTVAIGICNIILLVRCAKEWCENHSATYKIIVAGLYAVLSVGAARLAFHPYLGNLLTIICLLVGIILVCAVVLQGQTINKLVIPGTIFAIVFSGMSINPIQYSTRPLTDQPTINQIRTLQNEDPGVWITEGDNSAFLANLLVANGIKTFNTVAVTPDIQGMKRIDPNGKWQSVYNRYAFIGMNIVDKPAKQLFTLVSPDAYTINLTPEQLRKLSVNYVLSSNDLDKKNFDGYRFVRIGKTISGKTPFELCTLK</sequence>
<feature type="transmembrane region" description="Helical" evidence="1">
    <location>
        <begin position="202"/>
        <end position="222"/>
    </location>
</feature>
<keyword evidence="1" id="KW-0472">Membrane</keyword>
<feature type="transmembrane region" description="Helical" evidence="1">
    <location>
        <begin position="309"/>
        <end position="327"/>
    </location>
</feature>
<dbReference type="InterPro" id="IPR056071">
    <property type="entry name" value="DUF7654"/>
</dbReference>
<feature type="transmembrane region" description="Helical" evidence="1">
    <location>
        <begin position="234"/>
        <end position="253"/>
    </location>
</feature>
<dbReference type="AlphaFoldDB" id="A0AAX3IWK9"/>
<evidence type="ECO:0000256" key="1">
    <source>
        <dbReference type="SAM" id="Phobius"/>
    </source>
</evidence>
<gene>
    <name evidence="4" type="ORF">BPLFYP29_01081</name>
</gene>
<feature type="transmembrane region" description="Helical" evidence="1">
    <location>
        <begin position="501"/>
        <end position="523"/>
    </location>
</feature>
<feature type="domain" description="DUF7654" evidence="2">
    <location>
        <begin position="581"/>
        <end position="724"/>
    </location>
</feature>
<feature type="transmembrane region" description="Helical" evidence="1">
    <location>
        <begin position="259"/>
        <end position="276"/>
    </location>
</feature>
<evidence type="ECO:0000313" key="5">
    <source>
        <dbReference type="Proteomes" id="UP000331308"/>
    </source>
</evidence>
<dbReference type="InterPro" id="IPR056074">
    <property type="entry name" value="DUF7657"/>
</dbReference>
<feature type="transmembrane region" description="Helical" evidence="1">
    <location>
        <begin position="59"/>
        <end position="80"/>
    </location>
</feature>
<accession>A0AAX3IWK9</accession>
<feature type="transmembrane region" description="Helical" evidence="1">
    <location>
        <begin position="556"/>
        <end position="575"/>
    </location>
</feature>
<keyword evidence="1" id="KW-1133">Transmembrane helix</keyword>
<name>A0AAX3IWK9_BIFPS</name>
<dbReference type="Pfam" id="PF24677">
    <property type="entry name" value="DUF7657"/>
    <property type="match status" value="1"/>
</dbReference>
<feature type="transmembrane region" description="Helical" evidence="1">
    <location>
        <begin position="92"/>
        <end position="118"/>
    </location>
</feature>
<feature type="transmembrane region" description="Helical" evidence="1">
    <location>
        <begin position="412"/>
        <end position="431"/>
    </location>
</feature>
<dbReference type="EMBL" id="CABHOD010000006">
    <property type="protein sequence ID" value="VUX63677.1"/>
    <property type="molecule type" value="Genomic_DNA"/>
</dbReference>
<feature type="transmembrane region" description="Helical" evidence="1">
    <location>
        <begin position="334"/>
        <end position="354"/>
    </location>
</feature>
<comment type="caution">
    <text evidence="4">The sequence shown here is derived from an EMBL/GenBank/DDBJ whole genome shotgun (WGS) entry which is preliminary data.</text>
</comment>
<dbReference type="Pfam" id="PF24672">
    <property type="entry name" value="DUF7654"/>
    <property type="match status" value="1"/>
</dbReference>